<evidence type="ECO:0000313" key="3">
    <source>
        <dbReference type="Proteomes" id="UP001183629"/>
    </source>
</evidence>
<comment type="caution">
    <text evidence="2">The sequence shown here is derived from an EMBL/GenBank/DDBJ whole genome shotgun (WGS) entry which is preliminary data.</text>
</comment>
<dbReference type="Pfam" id="PF14028">
    <property type="entry name" value="Lant_dehydr_C"/>
    <property type="match status" value="1"/>
</dbReference>
<dbReference type="RefSeq" id="WP_310413406.1">
    <property type="nucleotide sequence ID" value="NZ_JAVDYC010000001.1"/>
</dbReference>
<dbReference type="AlphaFoldDB" id="A0AAE3ZMH3"/>
<organism evidence="2 3">
    <name type="scientific">Catenuloplanes niger</name>
    <dbReference type="NCBI Taxonomy" id="587534"/>
    <lineage>
        <taxon>Bacteria</taxon>
        <taxon>Bacillati</taxon>
        <taxon>Actinomycetota</taxon>
        <taxon>Actinomycetes</taxon>
        <taxon>Micromonosporales</taxon>
        <taxon>Micromonosporaceae</taxon>
        <taxon>Catenuloplanes</taxon>
    </lineage>
</organism>
<evidence type="ECO:0000259" key="1">
    <source>
        <dbReference type="Pfam" id="PF14028"/>
    </source>
</evidence>
<reference evidence="2 3" key="1">
    <citation type="submission" date="2023-07" db="EMBL/GenBank/DDBJ databases">
        <title>Sequencing the genomes of 1000 actinobacteria strains.</title>
        <authorList>
            <person name="Klenk H.-P."/>
        </authorList>
    </citation>
    <scope>NUCLEOTIDE SEQUENCE [LARGE SCALE GENOMIC DNA]</scope>
    <source>
        <strain evidence="2 3">DSM 44711</strain>
    </source>
</reference>
<protein>
    <submittedName>
        <fullName evidence="2">Thiopeptide-type bacteriocin biosynthesis protein</fullName>
    </submittedName>
</protein>
<proteinExistence type="predicted"/>
<sequence>MSTYHLTATPLADTVQRVLAGTPLPEAAASTGVSTADLADAVDIYQAAGRAALQHHTGHRWYQVRIAFPDWAAAEHAVAHQLGPRLDELYHQDAIGGWWFLRKHPQWRLRFADPDITAVHRILDDFTATGGASRWWPTVYEPETTAFGGPTGIAVAHELFCADSRGVLHYLRQPRQPLGRRELSLLLLGGFLHAAGLDWFERGDAFAKVAQLRPTAEADDGRLAMLADNVRALLAVPDTAHALFQPGGAAHHAALWHTAHTNAGQQLAAAAANGTLDRGIRAITAHIVIFHWNRLGLSATTQGILARAATAAFLPRS</sequence>
<keyword evidence="3" id="KW-1185">Reference proteome</keyword>
<accession>A0AAE3ZMH3</accession>
<dbReference type="InterPro" id="IPR023809">
    <property type="entry name" value="Thiopep_bacteriocin_synth_dom"/>
</dbReference>
<gene>
    <name evidence="2" type="ORF">J2S44_002919</name>
</gene>
<evidence type="ECO:0000313" key="2">
    <source>
        <dbReference type="EMBL" id="MDR7322669.1"/>
    </source>
</evidence>
<dbReference type="NCBIfam" id="TIGR03891">
    <property type="entry name" value="thiopep_ocin"/>
    <property type="match status" value="1"/>
</dbReference>
<dbReference type="Proteomes" id="UP001183629">
    <property type="component" value="Unassembled WGS sequence"/>
</dbReference>
<dbReference type="EMBL" id="JAVDYC010000001">
    <property type="protein sequence ID" value="MDR7322669.1"/>
    <property type="molecule type" value="Genomic_DNA"/>
</dbReference>
<feature type="domain" description="Thiopeptide-type bacteriocin biosynthesis" evidence="1">
    <location>
        <begin position="61"/>
        <end position="309"/>
    </location>
</feature>
<name>A0AAE3ZMH3_9ACTN</name>